<gene>
    <name evidence="3" type="ORF">FDP41_004880</name>
</gene>
<evidence type="ECO:0000313" key="3">
    <source>
        <dbReference type="EMBL" id="KAF0976205.1"/>
    </source>
</evidence>
<dbReference type="GeneID" id="68112098"/>
<feature type="compositionally biased region" description="Polar residues" evidence="2">
    <location>
        <begin position="198"/>
        <end position="212"/>
    </location>
</feature>
<feature type="region of interest" description="Disordered" evidence="2">
    <location>
        <begin position="1"/>
        <end position="50"/>
    </location>
</feature>
<feature type="region of interest" description="Disordered" evidence="2">
    <location>
        <begin position="70"/>
        <end position="416"/>
    </location>
</feature>
<accession>A0A6A5BS14</accession>
<dbReference type="VEuPathDB" id="AmoebaDB:FDP41_004880"/>
<name>A0A6A5BS14_NAEFO</name>
<organism evidence="3 4">
    <name type="scientific">Naegleria fowleri</name>
    <name type="common">Brain eating amoeba</name>
    <dbReference type="NCBI Taxonomy" id="5763"/>
    <lineage>
        <taxon>Eukaryota</taxon>
        <taxon>Discoba</taxon>
        <taxon>Heterolobosea</taxon>
        <taxon>Tetramitia</taxon>
        <taxon>Eutetramitia</taxon>
        <taxon>Vahlkampfiidae</taxon>
        <taxon>Naegleria</taxon>
    </lineage>
</organism>
<dbReference type="Proteomes" id="UP000444721">
    <property type="component" value="Unassembled WGS sequence"/>
</dbReference>
<dbReference type="EMBL" id="VFQX01000041">
    <property type="protein sequence ID" value="KAF0976205.1"/>
    <property type="molecule type" value="Genomic_DNA"/>
</dbReference>
<dbReference type="AlphaFoldDB" id="A0A6A5BS14"/>
<reference evidence="3 4" key="1">
    <citation type="journal article" date="2019" name="Sci. Rep.">
        <title>Nanopore sequencing improves the draft genome of the human pathogenic amoeba Naegleria fowleri.</title>
        <authorList>
            <person name="Liechti N."/>
            <person name="Schurch N."/>
            <person name="Bruggmann R."/>
            <person name="Wittwer M."/>
        </authorList>
    </citation>
    <scope>NUCLEOTIDE SEQUENCE [LARGE SCALE GENOMIC DNA]</scope>
    <source>
        <strain evidence="3 4">ATCC 30894</strain>
    </source>
</reference>
<dbReference type="RefSeq" id="XP_044560918.1">
    <property type="nucleotide sequence ID" value="XM_044708343.1"/>
</dbReference>
<comment type="caution">
    <text evidence="3">The sequence shown here is derived from an EMBL/GenBank/DDBJ whole genome shotgun (WGS) entry which is preliminary data.</text>
</comment>
<evidence type="ECO:0000313" key="4">
    <source>
        <dbReference type="Proteomes" id="UP000444721"/>
    </source>
</evidence>
<feature type="compositionally biased region" description="Acidic residues" evidence="2">
    <location>
        <begin position="134"/>
        <end position="148"/>
    </location>
</feature>
<proteinExistence type="predicted"/>
<feature type="compositionally biased region" description="Basic and acidic residues" evidence="2">
    <location>
        <begin position="234"/>
        <end position="244"/>
    </location>
</feature>
<feature type="region of interest" description="Disordered" evidence="2">
    <location>
        <begin position="500"/>
        <end position="544"/>
    </location>
</feature>
<feature type="compositionally biased region" description="Acidic residues" evidence="2">
    <location>
        <begin position="112"/>
        <end position="125"/>
    </location>
</feature>
<dbReference type="VEuPathDB" id="AmoebaDB:NfTy_085970"/>
<feature type="region of interest" description="Disordered" evidence="2">
    <location>
        <begin position="595"/>
        <end position="639"/>
    </location>
</feature>
<feature type="compositionally biased region" description="Acidic residues" evidence="2">
    <location>
        <begin position="223"/>
        <end position="233"/>
    </location>
</feature>
<evidence type="ECO:0000256" key="2">
    <source>
        <dbReference type="SAM" id="MobiDB-lite"/>
    </source>
</evidence>
<dbReference type="VEuPathDB" id="AmoebaDB:NF0118340"/>
<feature type="compositionally biased region" description="Acidic residues" evidence="2">
    <location>
        <begin position="245"/>
        <end position="254"/>
    </location>
</feature>
<feature type="coiled-coil region" evidence="1">
    <location>
        <begin position="684"/>
        <end position="711"/>
    </location>
</feature>
<feature type="compositionally biased region" description="Low complexity" evidence="2">
    <location>
        <begin position="506"/>
        <end position="520"/>
    </location>
</feature>
<feature type="compositionally biased region" description="Basic and acidic residues" evidence="2">
    <location>
        <begin position="395"/>
        <end position="404"/>
    </location>
</feature>
<dbReference type="OrthoDB" id="10589152at2759"/>
<feature type="compositionally biased region" description="Acidic residues" evidence="2">
    <location>
        <begin position="289"/>
        <end position="317"/>
    </location>
</feature>
<feature type="compositionally biased region" description="Polar residues" evidence="2">
    <location>
        <begin position="319"/>
        <end position="333"/>
    </location>
</feature>
<feature type="compositionally biased region" description="Low complexity" evidence="2">
    <location>
        <begin position="176"/>
        <end position="190"/>
    </location>
</feature>
<feature type="compositionally biased region" description="Low complexity" evidence="2">
    <location>
        <begin position="334"/>
        <end position="353"/>
    </location>
</feature>
<feature type="compositionally biased region" description="Basic and acidic residues" evidence="2">
    <location>
        <begin position="255"/>
        <end position="271"/>
    </location>
</feature>
<dbReference type="OMA" id="HERNSHN"/>
<keyword evidence="4" id="KW-1185">Reference proteome</keyword>
<keyword evidence="1" id="KW-0175">Coiled coil</keyword>
<protein>
    <submittedName>
        <fullName evidence="3">Uncharacterized protein</fullName>
    </submittedName>
</protein>
<sequence length="801" mass="90470">MKKNVSRVNDGQQASSSTQLRAPSSSSAVIGNDPYAMMKKSGSFNVKNGMNPSLFGSIFQKVNTALDANIPTTTTSSVPKTQAENSSKKEFSEHQNTFNQRDSRSKQQTTIEETEEETSSDEEDSMDRIKTLDEFEDFSESDKDDDDYSPNVVIVNKNTSKPSSSQFEQALASGHSNNSNPTNNYPSTSNVSKKETRSNVMNNKKQPSTTFQAPHDTSIHDLEDLEEFSDYEDDHVSHSAHEDDSVVIEEEEVVEPEKSSLIEEEPLHEHHEEEDEEFSDFEAPKEDSFVEEFEDFQDSESEQLDDFNPEEFDDFEDNTTVQPSVTSSNASSKIINIPTQQQQQQRITQPSSNRTTPITDNTKKESKNQDVPSRTSVTSATKELPESSFVADSSAKQESRHSEIPKISPIPVLKKQSSTMDVITQAKIQDVLPQRQQETLIPKKEVSLQKESPKETDIQLNETSTQPKVIITNDKPASPSLPKQADQIFIEIPSSRSVCVGTDSNQKTSTAKSAETTTQTDSSLLRQAPPTSTPPFQNPSNQPSFPQPYMYSPYFVPFNYQYYCPPPVHVFRQPHFADVYSKRFDFSHHPFNSYQSTAHLSKPSEHTSQPKQDSTSSSSHTSCNIKATNSNSQTSFPKETFKPYVPQTKELFQRNEKVDQQYKSLRNSLSSYVDNNNVVKSHVREQHERNSHNIRRELAEIKQLLKSTKEDLSHLLYSSNARPQYIENSNNPACGIPSPFNVNSNNILFSHDEHTGRREGGYTNLEKTFNQCNPYSTRSKDDPIPHPRAQHRQHENSSIVQ</sequence>
<evidence type="ECO:0000256" key="1">
    <source>
        <dbReference type="SAM" id="Coils"/>
    </source>
</evidence>
<feature type="compositionally biased region" description="Polar residues" evidence="2">
    <location>
        <begin position="70"/>
        <end position="85"/>
    </location>
</feature>
<feature type="compositionally biased region" description="Polar residues" evidence="2">
    <location>
        <begin position="94"/>
        <end position="111"/>
    </location>
</feature>
<feature type="compositionally biased region" description="Polar residues" evidence="2">
    <location>
        <begin position="156"/>
        <end position="168"/>
    </location>
</feature>
<feature type="region of interest" description="Disordered" evidence="2">
    <location>
        <begin position="773"/>
        <end position="801"/>
    </location>
</feature>
<feature type="compositionally biased region" description="Polar residues" evidence="2">
    <location>
        <begin position="1"/>
        <end position="29"/>
    </location>
</feature>
<feature type="compositionally biased region" description="Polar residues" evidence="2">
    <location>
        <begin position="369"/>
        <end position="381"/>
    </location>
</feature>
<feature type="compositionally biased region" description="Polar residues" evidence="2">
    <location>
        <begin position="623"/>
        <end position="637"/>
    </location>
</feature>